<feature type="transmembrane region" description="Helical" evidence="1">
    <location>
        <begin position="70"/>
        <end position="88"/>
    </location>
</feature>
<dbReference type="InterPro" id="IPR050879">
    <property type="entry name" value="Acyltransferase_3"/>
</dbReference>
<keyword evidence="1" id="KW-0812">Transmembrane</keyword>
<name>A0A7Z9C0N6_9CYAN</name>
<dbReference type="OrthoDB" id="439502at2"/>
<organism evidence="3 4">
    <name type="scientific">Planktothrix paucivesiculata PCC 9631</name>
    <dbReference type="NCBI Taxonomy" id="671071"/>
    <lineage>
        <taxon>Bacteria</taxon>
        <taxon>Bacillati</taxon>
        <taxon>Cyanobacteriota</taxon>
        <taxon>Cyanophyceae</taxon>
        <taxon>Oscillatoriophycideae</taxon>
        <taxon>Oscillatoriales</taxon>
        <taxon>Microcoleaceae</taxon>
        <taxon>Planktothrix</taxon>
    </lineage>
</organism>
<keyword evidence="1" id="KW-1133">Transmembrane helix</keyword>
<dbReference type="PANTHER" id="PTHR23028:SF53">
    <property type="entry name" value="ACYL_TRANSF_3 DOMAIN-CONTAINING PROTEIN"/>
    <property type="match status" value="1"/>
</dbReference>
<feature type="domain" description="Acyltransferase 3" evidence="2">
    <location>
        <begin position="10"/>
        <end position="329"/>
    </location>
</feature>
<dbReference type="Proteomes" id="UP000182190">
    <property type="component" value="Unassembled WGS sequence"/>
</dbReference>
<evidence type="ECO:0000313" key="4">
    <source>
        <dbReference type="Proteomes" id="UP000182190"/>
    </source>
</evidence>
<sequence length="391" mass="45347">MKPNVLNLTDFCKGLAIALVVLVHYRGGWFGWQGVHVFIVLSGFGLAYSCAKQGQKISWVDWFTRRMKRVLPVYWVAVLFSFPLLAYLTNLKFAVIRTILDCFLLTNVFEDFRGRATGAFWYVPFIVGAYLLFPILYNRFQKYSTWRGYLIILSITLGIEFIYRGIAIYYLDGLPIAHSDKFLGIFHGTVHALHRYPDWFFGFFQERSPFGFILARIGEFTLGMVAGLVLAKNSNRFNQIIINSYMGWLGFLIWMGGQFLLYIGLWGWIFTDFVIALGIILWIVNLADFTQKKIPMLFKTVSIIGVWSYYIYLTHQPFTRLFPQIKNYILPHTPNLLADLLTESLFLGTTLITIYLASDLLKRFDESKVPSKIMLQFTPILNYFLIPFKNL</sequence>
<protein>
    <recommendedName>
        <fullName evidence="2">Acyltransferase 3 domain-containing protein</fullName>
    </recommendedName>
</protein>
<keyword evidence="4" id="KW-1185">Reference proteome</keyword>
<accession>A0A7Z9C0N6</accession>
<gene>
    <name evidence="3" type="ORF">PL9631_730029</name>
</gene>
<feature type="transmembrane region" description="Helical" evidence="1">
    <location>
        <begin position="119"/>
        <end position="137"/>
    </location>
</feature>
<dbReference type="GO" id="GO:0016020">
    <property type="term" value="C:membrane"/>
    <property type="evidence" value="ECO:0007669"/>
    <property type="project" value="TreeGrafter"/>
</dbReference>
<dbReference type="PANTHER" id="PTHR23028">
    <property type="entry name" value="ACETYLTRANSFERASE"/>
    <property type="match status" value="1"/>
</dbReference>
<dbReference type="EMBL" id="CZCS02000216">
    <property type="protein sequence ID" value="VXD23436.1"/>
    <property type="molecule type" value="Genomic_DNA"/>
</dbReference>
<feature type="transmembrane region" description="Helical" evidence="1">
    <location>
        <begin position="296"/>
        <end position="313"/>
    </location>
</feature>
<evidence type="ECO:0000256" key="1">
    <source>
        <dbReference type="SAM" id="Phobius"/>
    </source>
</evidence>
<proteinExistence type="predicted"/>
<dbReference type="AlphaFoldDB" id="A0A7Z9C0N6"/>
<evidence type="ECO:0000313" key="3">
    <source>
        <dbReference type="EMBL" id="VXD23436.1"/>
    </source>
</evidence>
<feature type="transmembrane region" description="Helical" evidence="1">
    <location>
        <begin position="263"/>
        <end position="284"/>
    </location>
</feature>
<keyword evidence="1" id="KW-0472">Membrane</keyword>
<dbReference type="Pfam" id="PF01757">
    <property type="entry name" value="Acyl_transf_3"/>
    <property type="match status" value="1"/>
</dbReference>
<feature type="transmembrane region" description="Helical" evidence="1">
    <location>
        <begin position="29"/>
        <end position="49"/>
    </location>
</feature>
<dbReference type="RefSeq" id="WP_083621290.1">
    <property type="nucleotide sequence ID" value="NZ_LR735017.1"/>
</dbReference>
<dbReference type="GO" id="GO:0016747">
    <property type="term" value="F:acyltransferase activity, transferring groups other than amino-acyl groups"/>
    <property type="evidence" value="ECO:0007669"/>
    <property type="project" value="InterPro"/>
</dbReference>
<feature type="transmembrane region" description="Helical" evidence="1">
    <location>
        <begin position="336"/>
        <end position="357"/>
    </location>
</feature>
<feature type="transmembrane region" description="Helical" evidence="1">
    <location>
        <begin position="149"/>
        <end position="171"/>
    </location>
</feature>
<reference evidence="3" key="1">
    <citation type="submission" date="2019-10" db="EMBL/GenBank/DDBJ databases">
        <authorList>
            <consortium name="Genoscope - CEA"/>
            <person name="William W."/>
        </authorList>
    </citation>
    <scope>NUCLEOTIDE SEQUENCE [LARGE SCALE GENOMIC DNA]</scope>
    <source>
        <strain evidence="3">BBR_PRJEB10994</strain>
    </source>
</reference>
<dbReference type="InterPro" id="IPR002656">
    <property type="entry name" value="Acyl_transf_3_dom"/>
</dbReference>
<feature type="transmembrane region" description="Helical" evidence="1">
    <location>
        <begin position="210"/>
        <end position="231"/>
    </location>
</feature>
<dbReference type="GO" id="GO:0000271">
    <property type="term" value="P:polysaccharide biosynthetic process"/>
    <property type="evidence" value="ECO:0007669"/>
    <property type="project" value="TreeGrafter"/>
</dbReference>
<evidence type="ECO:0000259" key="2">
    <source>
        <dbReference type="Pfam" id="PF01757"/>
    </source>
</evidence>
<feature type="transmembrane region" description="Helical" evidence="1">
    <location>
        <begin position="240"/>
        <end position="257"/>
    </location>
</feature>
<comment type="caution">
    <text evidence="3">The sequence shown here is derived from an EMBL/GenBank/DDBJ whole genome shotgun (WGS) entry which is preliminary data.</text>
</comment>